<proteinExistence type="inferred from homology"/>
<keyword evidence="8" id="KW-0800">Toxin</keyword>
<keyword evidence="5 8" id="KW-0378">Hydrolase</keyword>
<sequence length="143" mass="15466">MIVLDTNVVSEFMRPSPDAAVLAWLDGIPRGEVWTTSVTVAEIAAGIADLPEGKQRTRLQSGFITALRGFDDRILAFTAVAALKYGEIIGHRNRLGRPISIADAQIASIAEHARATLATRNTRDFDGIDITVINPWDADAARP</sequence>
<gene>
    <name evidence="8" type="primary">vapC</name>
    <name evidence="10" type="ORF">KEC56_03380</name>
</gene>
<evidence type="ECO:0000256" key="1">
    <source>
        <dbReference type="ARBA" id="ARBA00001946"/>
    </source>
</evidence>
<dbReference type="EMBL" id="JAGTTM010000001">
    <property type="protein sequence ID" value="MCC2028575.1"/>
    <property type="molecule type" value="Genomic_DNA"/>
</dbReference>
<keyword evidence="4 8" id="KW-0479">Metal-binding</keyword>
<protein>
    <recommendedName>
        <fullName evidence="8">Ribonuclease VapC</fullName>
        <shortName evidence="8">RNase VapC</shortName>
        <ecNumber evidence="8">3.1.-.-</ecNumber>
    </recommendedName>
    <alternativeName>
        <fullName evidence="8">Toxin VapC</fullName>
    </alternativeName>
</protein>
<evidence type="ECO:0000256" key="7">
    <source>
        <dbReference type="ARBA" id="ARBA00038093"/>
    </source>
</evidence>
<evidence type="ECO:0000256" key="5">
    <source>
        <dbReference type="ARBA" id="ARBA00022801"/>
    </source>
</evidence>
<accession>A0A9X1RZU3</accession>
<comment type="cofactor">
    <cofactor evidence="1 8">
        <name>Mg(2+)</name>
        <dbReference type="ChEBI" id="CHEBI:18420"/>
    </cofactor>
</comment>
<dbReference type="Gene3D" id="3.40.50.1010">
    <property type="entry name" value="5'-nuclease"/>
    <property type="match status" value="1"/>
</dbReference>
<evidence type="ECO:0000259" key="9">
    <source>
        <dbReference type="Pfam" id="PF01850"/>
    </source>
</evidence>
<dbReference type="RefSeq" id="WP_227529813.1">
    <property type="nucleotide sequence ID" value="NZ_JAGTTM010000001.1"/>
</dbReference>
<dbReference type="EC" id="3.1.-.-" evidence="8"/>
<dbReference type="InterPro" id="IPR029060">
    <property type="entry name" value="PIN-like_dom_sf"/>
</dbReference>
<dbReference type="GO" id="GO:0004540">
    <property type="term" value="F:RNA nuclease activity"/>
    <property type="evidence" value="ECO:0007669"/>
    <property type="project" value="InterPro"/>
</dbReference>
<keyword evidence="3 8" id="KW-0540">Nuclease</keyword>
<dbReference type="InterPro" id="IPR050556">
    <property type="entry name" value="Type_II_TA_system_RNase"/>
</dbReference>
<keyword evidence="2 8" id="KW-1277">Toxin-antitoxin system</keyword>
<feature type="binding site" evidence="8">
    <location>
        <position position="103"/>
    </location>
    <ligand>
        <name>Mg(2+)</name>
        <dbReference type="ChEBI" id="CHEBI:18420"/>
    </ligand>
</feature>
<evidence type="ECO:0000313" key="11">
    <source>
        <dbReference type="Proteomes" id="UP001139289"/>
    </source>
</evidence>
<dbReference type="InterPro" id="IPR002716">
    <property type="entry name" value="PIN_dom"/>
</dbReference>
<dbReference type="GO" id="GO:0016787">
    <property type="term" value="F:hydrolase activity"/>
    <property type="evidence" value="ECO:0007669"/>
    <property type="project" value="UniProtKB-KW"/>
</dbReference>
<dbReference type="HAMAP" id="MF_00265">
    <property type="entry name" value="VapC_Nob1"/>
    <property type="match status" value="1"/>
</dbReference>
<dbReference type="InterPro" id="IPR022907">
    <property type="entry name" value="VapC_family"/>
</dbReference>
<comment type="similarity">
    <text evidence="7 8">Belongs to the PINc/VapC protein family.</text>
</comment>
<comment type="caution">
    <text evidence="10">The sequence shown here is derived from an EMBL/GenBank/DDBJ whole genome shotgun (WGS) entry which is preliminary data.</text>
</comment>
<dbReference type="AlphaFoldDB" id="A0A9X1RZU3"/>
<evidence type="ECO:0000313" key="10">
    <source>
        <dbReference type="EMBL" id="MCC2028575.1"/>
    </source>
</evidence>
<feature type="binding site" evidence="8">
    <location>
        <position position="5"/>
    </location>
    <ligand>
        <name>Mg(2+)</name>
        <dbReference type="ChEBI" id="CHEBI:18420"/>
    </ligand>
</feature>
<dbReference type="SUPFAM" id="SSF88723">
    <property type="entry name" value="PIN domain-like"/>
    <property type="match status" value="1"/>
</dbReference>
<evidence type="ECO:0000256" key="4">
    <source>
        <dbReference type="ARBA" id="ARBA00022723"/>
    </source>
</evidence>
<name>A0A9X1RZU3_9MICO</name>
<dbReference type="GO" id="GO:0090729">
    <property type="term" value="F:toxin activity"/>
    <property type="evidence" value="ECO:0007669"/>
    <property type="project" value="UniProtKB-KW"/>
</dbReference>
<comment type="function">
    <text evidence="8">Toxic component of a toxin-antitoxin (TA) system. An RNase.</text>
</comment>
<dbReference type="Pfam" id="PF01850">
    <property type="entry name" value="PIN"/>
    <property type="match status" value="1"/>
</dbReference>
<keyword evidence="11" id="KW-1185">Reference proteome</keyword>
<dbReference type="PANTHER" id="PTHR33653:SF1">
    <property type="entry name" value="RIBONUCLEASE VAPC2"/>
    <property type="match status" value="1"/>
</dbReference>
<feature type="domain" description="PIN" evidence="9">
    <location>
        <begin position="2"/>
        <end position="127"/>
    </location>
</feature>
<evidence type="ECO:0000256" key="6">
    <source>
        <dbReference type="ARBA" id="ARBA00022842"/>
    </source>
</evidence>
<evidence type="ECO:0000256" key="8">
    <source>
        <dbReference type="HAMAP-Rule" id="MF_00265"/>
    </source>
</evidence>
<dbReference type="CDD" id="cd18731">
    <property type="entry name" value="PIN_NgFitB-like"/>
    <property type="match status" value="1"/>
</dbReference>
<dbReference type="GO" id="GO:0000287">
    <property type="term" value="F:magnesium ion binding"/>
    <property type="evidence" value="ECO:0007669"/>
    <property type="project" value="UniProtKB-UniRule"/>
</dbReference>
<evidence type="ECO:0000256" key="3">
    <source>
        <dbReference type="ARBA" id="ARBA00022722"/>
    </source>
</evidence>
<dbReference type="Proteomes" id="UP001139289">
    <property type="component" value="Unassembled WGS sequence"/>
</dbReference>
<keyword evidence="6 8" id="KW-0460">Magnesium</keyword>
<reference evidence="10" key="1">
    <citation type="submission" date="2021-04" db="EMBL/GenBank/DDBJ databases">
        <title>Microbacterium tenobrionis sp. nov. and Microbacterium allomyrinae sp. nov., isolated from larvae of Tenobrio molitor and Allomyrina dichotoma, respectively.</title>
        <authorList>
            <person name="Lee S.D."/>
        </authorList>
    </citation>
    <scope>NUCLEOTIDE SEQUENCE</scope>
    <source>
        <strain evidence="10">YMB-B2</strain>
    </source>
</reference>
<evidence type="ECO:0000256" key="2">
    <source>
        <dbReference type="ARBA" id="ARBA00022649"/>
    </source>
</evidence>
<dbReference type="PANTHER" id="PTHR33653">
    <property type="entry name" value="RIBONUCLEASE VAPC2"/>
    <property type="match status" value="1"/>
</dbReference>
<organism evidence="10 11">
    <name type="scientific">Microbacterium tenebrionis</name>
    <dbReference type="NCBI Taxonomy" id="2830665"/>
    <lineage>
        <taxon>Bacteria</taxon>
        <taxon>Bacillati</taxon>
        <taxon>Actinomycetota</taxon>
        <taxon>Actinomycetes</taxon>
        <taxon>Micrococcales</taxon>
        <taxon>Microbacteriaceae</taxon>
        <taxon>Microbacterium</taxon>
    </lineage>
</organism>